<comment type="similarity">
    <text evidence="1">Belongs to the TonB-dependent receptor family.</text>
</comment>
<dbReference type="PANTHER" id="PTHR34978">
    <property type="entry name" value="POSSIBLE SENSOR-TRANSDUCER PROTEIN BLAR"/>
    <property type="match status" value="1"/>
</dbReference>
<accession>A0A2T6BTR5</accession>
<evidence type="ECO:0000256" key="2">
    <source>
        <dbReference type="SAM" id="Phobius"/>
    </source>
</evidence>
<dbReference type="AlphaFoldDB" id="A0A2T6BTR5"/>
<comment type="caution">
    <text evidence="4">The sequence shown here is derived from an EMBL/GenBank/DDBJ whole genome shotgun (WGS) entry which is preliminary data.</text>
</comment>
<dbReference type="PROSITE" id="PS52016">
    <property type="entry name" value="TONB_DEPENDENT_REC_3"/>
    <property type="match status" value="1"/>
</dbReference>
<dbReference type="InterPro" id="IPR039426">
    <property type="entry name" value="TonB-dep_rcpt-like"/>
</dbReference>
<dbReference type="RefSeq" id="WP_108116144.1">
    <property type="nucleotide sequence ID" value="NZ_QBKT01000009.1"/>
</dbReference>
<keyword evidence="1 2" id="KW-0472">Membrane</keyword>
<dbReference type="InterPro" id="IPR052173">
    <property type="entry name" value="Beta-lactam_resp_regulator"/>
</dbReference>
<keyword evidence="1 2" id="KW-0812">Transmembrane</keyword>
<evidence type="ECO:0000259" key="3">
    <source>
        <dbReference type="Pfam" id="PF05569"/>
    </source>
</evidence>
<feature type="transmembrane region" description="Helical" evidence="2">
    <location>
        <begin position="269"/>
        <end position="288"/>
    </location>
</feature>
<dbReference type="InterPro" id="IPR008756">
    <property type="entry name" value="Peptidase_M56"/>
</dbReference>
<feature type="transmembrane region" description="Helical" evidence="2">
    <location>
        <begin position="37"/>
        <end position="58"/>
    </location>
</feature>
<feature type="domain" description="Peptidase M56" evidence="3">
    <location>
        <begin position="153"/>
        <end position="255"/>
    </location>
</feature>
<keyword evidence="1" id="KW-1134">Transmembrane beta strand</keyword>
<keyword evidence="4" id="KW-0675">Receptor</keyword>
<proteinExistence type="inferred from homology"/>
<gene>
    <name evidence="4" type="ORF">C8N46_10964</name>
</gene>
<feature type="transmembrane region" description="Helical" evidence="2">
    <location>
        <begin position="6"/>
        <end position="25"/>
    </location>
</feature>
<keyword evidence="2" id="KW-1133">Transmembrane helix</keyword>
<dbReference type="GO" id="GO:0009279">
    <property type="term" value="C:cell outer membrane"/>
    <property type="evidence" value="ECO:0007669"/>
    <property type="project" value="UniProtKB-SubCell"/>
</dbReference>
<feature type="transmembrane region" description="Helical" evidence="2">
    <location>
        <begin position="92"/>
        <end position="118"/>
    </location>
</feature>
<dbReference type="Gene3D" id="2.170.130.10">
    <property type="entry name" value="TonB-dependent receptor, plug domain"/>
    <property type="match status" value="1"/>
</dbReference>
<evidence type="ECO:0000256" key="1">
    <source>
        <dbReference type="PROSITE-ProRule" id="PRU01360"/>
    </source>
</evidence>
<protein>
    <submittedName>
        <fullName evidence="4">TonB-dependent receptor-like protein</fullName>
    </submittedName>
</protein>
<dbReference type="PANTHER" id="PTHR34978:SF3">
    <property type="entry name" value="SLR0241 PROTEIN"/>
    <property type="match status" value="1"/>
</dbReference>
<sequence length="596" mass="68153">MEDLLLYFTKSAGVLVLFLGLYFVILRRETFFQENRFFLLFGMLISLLLPFLVITRYIEIPVITQQVSGNFVVQASNIPAETSHFSWMSVLAYTYLAGVLVFFGKFLIELFSLFRLLWKSDVTKRDGQFIYIETNANFSPFSFFNYIVYNPALYSASELEAILKHEQAHSRQLHSMDVFVSKLYCIFFWFNPFAWLHTKFMLQNLEFLADSAAIKQTPSKKAYQLTLLKVSGNTYSPALTNNFYNSLIKKRIVMLQKTQSTHTKRWKQLLIFPLLIAFVFLFNTEVIAKEVTNTYDNPIIETTAGDLVVVITKNTSMEELKAYKKLFKSQKITFEYSDVKFNGKKEISSISIKLSIKNSQEASGKFASIDEEAISDIQVGKRGDELFVMSKPKAVTGAYAYTFSSDDDTDGKKKKIVIRTDDNGKTTKKTWIQKENIQTVDIKKEDGEEVIIINGKKLSPAETIDIKKNGEKEIIIINGKRLDSDTIIEEEIEIKNEGNTGNVYSYSISTDTDEKEVEDKKFKIIKKKENKIVFNTSNGKEKPLVFVDGKKVSYEKFKDLDADNIKTVEVLKGESATKKYGDEGKNGVILVTTKKE</sequence>
<organism evidence="4 5">
    <name type="scientific">Kordia periserrulae</name>
    <dbReference type="NCBI Taxonomy" id="701523"/>
    <lineage>
        <taxon>Bacteria</taxon>
        <taxon>Pseudomonadati</taxon>
        <taxon>Bacteroidota</taxon>
        <taxon>Flavobacteriia</taxon>
        <taxon>Flavobacteriales</taxon>
        <taxon>Flavobacteriaceae</taxon>
        <taxon>Kordia</taxon>
    </lineage>
</organism>
<dbReference type="InterPro" id="IPR037066">
    <property type="entry name" value="Plug_dom_sf"/>
</dbReference>
<dbReference type="CDD" id="cd07341">
    <property type="entry name" value="M56_BlaR1_MecR1_like"/>
    <property type="match status" value="1"/>
</dbReference>
<dbReference type="SUPFAM" id="SSF56935">
    <property type="entry name" value="Porins"/>
    <property type="match status" value="1"/>
</dbReference>
<evidence type="ECO:0000313" key="4">
    <source>
        <dbReference type="EMBL" id="PTX59475.1"/>
    </source>
</evidence>
<dbReference type="OrthoDB" id="1522859at2"/>
<dbReference type="EMBL" id="QBKT01000009">
    <property type="protein sequence ID" value="PTX59475.1"/>
    <property type="molecule type" value="Genomic_DNA"/>
</dbReference>
<dbReference type="Pfam" id="PF05569">
    <property type="entry name" value="Peptidase_M56"/>
    <property type="match status" value="1"/>
</dbReference>
<dbReference type="Proteomes" id="UP000244090">
    <property type="component" value="Unassembled WGS sequence"/>
</dbReference>
<keyword evidence="1" id="KW-0813">Transport</keyword>
<name>A0A2T6BTR5_9FLAO</name>
<keyword evidence="5" id="KW-1185">Reference proteome</keyword>
<evidence type="ECO:0000313" key="5">
    <source>
        <dbReference type="Proteomes" id="UP000244090"/>
    </source>
</evidence>
<keyword evidence="1" id="KW-0998">Cell outer membrane</keyword>
<comment type="subcellular location">
    <subcellularLocation>
        <location evidence="1">Cell outer membrane</location>
        <topology evidence="1">Multi-pass membrane protein</topology>
    </subcellularLocation>
</comment>
<reference evidence="4 5" key="1">
    <citation type="submission" date="2018-04" db="EMBL/GenBank/DDBJ databases">
        <title>Genomic Encyclopedia of Archaeal and Bacterial Type Strains, Phase II (KMG-II): from individual species to whole genera.</title>
        <authorList>
            <person name="Goeker M."/>
        </authorList>
    </citation>
    <scope>NUCLEOTIDE SEQUENCE [LARGE SCALE GENOMIC DNA]</scope>
    <source>
        <strain evidence="4 5">DSM 25731</strain>
    </source>
</reference>